<evidence type="ECO:0000313" key="2">
    <source>
        <dbReference type="EMBL" id="MBW0532632.1"/>
    </source>
</evidence>
<gene>
    <name evidence="2" type="ORF">O181_072347</name>
</gene>
<dbReference type="EMBL" id="AVOT02037887">
    <property type="protein sequence ID" value="MBW0532632.1"/>
    <property type="molecule type" value="Genomic_DNA"/>
</dbReference>
<reference evidence="2" key="1">
    <citation type="submission" date="2021-03" db="EMBL/GenBank/DDBJ databases">
        <title>Draft genome sequence of rust myrtle Austropuccinia psidii MF-1, a brazilian biotype.</title>
        <authorList>
            <person name="Quecine M.C."/>
            <person name="Pachon D.M.R."/>
            <person name="Bonatelli M.L."/>
            <person name="Correr F.H."/>
            <person name="Franceschini L.M."/>
            <person name="Leite T.F."/>
            <person name="Margarido G.R.A."/>
            <person name="Almeida C.A."/>
            <person name="Ferrarezi J.A."/>
            <person name="Labate C.A."/>
        </authorList>
    </citation>
    <scope>NUCLEOTIDE SEQUENCE</scope>
    <source>
        <strain evidence="2">MF-1</strain>
    </source>
</reference>
<organism evidence="2 3">
    <name type="scientific">Austropuccinia psidii MF-1</name>
    <dbReference type="NCBI Taxonomy" id="1389203"/>
    <lineage>
        <taxon>Eukaryota</taxon>
        <taxon>Fungi</taxon>
        <taxon>Dikarya</taxon>
        <taxon>Basidiomycota</taxon>
        <taxon>Pucciniomycotina</taxon>
        <taxon>Pucciniomycetes</taxon>
        <taxon>Pucciniales</taxon>
        <taxon>Sphaerophragmiaceae</taxon>
        <taxon>Austropuccinia</taxon>
    </lineage>
</organism>
<evidence type="ECO:0000313" key="3">
    <source>
        <dbReference type="Proteomes" id="UP000765509"/>
    </source>
</evidence>
<proteinExistence type="predicted"/>
<evidence type="ECO:0000256" key="1">
    <source>
        <dbReference type="SAM" id="MobiDB-lite"/>
    </source>
</evidence>
<dbReference type="AlphaFoldDB" id="A0A9Q3IA22"/>
<accession>A0A9Q3IA22</accession>
<sequence length="268" mass="31375">MAQKNGITILSYNNYSEWDASIREFILYIGFLENVDVDLNAPSEIIPEILMKYKELTQRAVAVICQYLDTKNWEKCLNKSNKKSPKVFYYSITSYYQSNQSTSHTRVLRSLLAVICKEKDLENLIINIRVQLMHLNLVGIKVGKPPASIDISKKLLAEIIVSKLENGYDNLKRIIYERRILETQTIVAKIDDYNRDSYNSSMDQITFKLESDYKIRPYFQNEAHNPMAKHMAKQCLQFHPELKKQLKDRNNKKTNTKNQNKNRENHTS</sequence>
<dbReference type="Proteomes" id="UP000765509">
    <property type="component" value="Unassembled WGS sequence"/>
</dbReference>
<name>A0A9Q3IA22_9BASI</name>
<comment type="caution">
    <text evidence="2">The sequence shown here is derived from an EMBL/GenBank/DDBJ whole genome shotgun (WGS) entry which is preliminary data.</text>
</comment>
<protein>
    <submittedName>
        <fullName evidence="2">Uncharacterized protein</fullName>
    </submittedName>
</protein>
<keyword evidence="3" id="KW-1185">Reference proteome</keyword>
<feature type="region of interest" description="Disordered" evidence="1">
    <location>
        <begin position="245"/>
        <end position="268"/>
    </location>
</feature>